<reference evidence="2" key="1">
    <citation type="submission" date="2022-06" db="EMBL/GenBank/DDBJ databases">
        <authorList>
            <person name="Andreotti S."/>
            <person name="Wyler E."/>
        </authorList>
    </citation>
    <scope>NUCLEOTIDE SEQUENCE</scope>
</reference>
<protein>
    <submittedName>
        <fullName evidence="2">AABR07067459.1 protein</fullName>
    </submittedName>
</protein>
<dbReference type="Proteomes" id="UP001152836">
    <property type="component" value="Unassembled WGS sequence"/>
</dbReference>
<dbReference type="EMBL" id="CALSGD010000043">
    <property type="protein sequence ID" value="CAH6776681.1"/>
    <property type="molecule type" value="Genomic_DNA"/>
</dbReference>
<feature type="region of interest" description="Disordered" evidence="1">
    <location>
        <begin position="37"/>
        <end position="59"/>
    </location>
</feature>
<keyword evidence="3" id="KW-1185">Reference proteome</keyword>
<sequence>MNLHMDLAYQRMPGTHTMMINKHCDLPAPGNAASGCFNHNPRELKPAPPFPYKGSHTHI</sequence>
<organism evidence="2 3">
    <name type="scientific">Phodopus roborovskii</name>
    <name type="common">Roborovski's desert hamster</name>
    <name type="synonym">Cricetulus roborovskii</name>
    <dbReference type="NCBI Taxonomy" id="109678"/>
    <lineage>
        <taxon>Eukaryota</taxon>
        <taxon>Metazoa</taxon>
        <taxon>Chordata</taxon>
        <taxon>Craniata</taxon>
        <taxon>Vertebrata</taxon>
        <taxon>Euteleostomi</taxon>
        <taxon>Mammalia</taxon>
        <taxon>Eutheria</taxon>
        <taxon>Euarchontoglires</taxon>
        <taxon>Glires</taxon>
        <taxon>Rodentia</taxon>
        <taxon>Myomorpha</taxon>
        <taxon>Muroidea</taxon>
        <taxon>Cricetidae</taxon>
        <taxon>Cricetinae</taxon>
        <taxon>Phodopus</taxon>
    </lineage>
</organism>
<evidence type="ECO:0000256" key="1">
    <source>
        <dbReference type="SAM" id="MobiDB-lite"/>
    </source>
</evidence>
<dbReference type="AlphaFoldDB" id="A0AAU9YPS9"/>
<gene>
    <name evidence="2" type="primary">AABR07067459.1</name>
    <name evidence="2" type="ORF">PHOROB_LOCUS712</name>
</gene>
<name>A0AAU9YPS9_PHORO</name>
<proteinExistence type="predicted"/>
<accession>A0AAU9YPS9</accession>
<comment type="caution">
    <text evidence="2">The sequence shown here is derived from an EMBL/GenBank/DDBJ whole genome shotgun (WGS) entry which is preliminary data.</text>
</comment>
<evidence type="ECO:0000313" key="3">
    <source>
        <dbReference type="Proteomes" id="UP001152836"/>
    </source>
</evidence>
<evidence type="ECO:0000313" key="2">
    <source>
        <dbReference type="EMBL" id="CAH6776681.1"/>
    </source>
</evidence>